<dbReference type="PROSITE" id="PS51257">
    <property type="entry name" value="PROKAR_LIPOPROTEIN"/>
    <property type="match status" value="1"/>
</dbReference>
<dbReference type="RefSeq" id="WP_146099562.1">
    <property type="nucleotide sequence ID" value="NZ_PTJD01000011.1"/>
</dbReference>
<dbReference type="Proteomes" id="UP000239485">
    <property type="component" value="Unassembled WGS sequence"/>
</dbReference>
<gene>
    <name evidence="3" type="ORF">CLV92_1116</name>
</gene>
<proteinExistence type="predicted"/>
<protein>
    <submittedName>
        <fullName evidence="3">Uncharacterized protein</fullName>
    </submittedName>
</protein>
<reference evidence="3 4" key="1">
    <citation type="submission" date="2018-02" db="EMBL/GenBank/DDBJ databases">
        <title>Genomic Encyclopedia of Archaeal and Bacterial Type Strains, Phase II (KMG-II): from individual species to whole genera.</title>
        <authorList>
            <person name="Goeker M."/>
        </authorList>
    </citation>
    <scope>NUCLEOTIDE SEQUENCE [LARGE SCALE GENOMIC DNA]</scope>
    <source>
        <strain evidence="3 4">DSM 22857</strain>
    </source>
</reference>
<evidence type="ECO:0000256" key="1">
    <source>
        <dbReference type="SAM" id="MobiDB-lite"/>
    </source>
</evidence>
<dbReference type="EMBL" id="PTJD01000011">
    <property type="protein sequence ID" value="PPK93090.1"/>
    <property type="molecule type" value="Genomic_DNA"/>
</dbReference>
<feature type="region of interest" description="Disordered" evidence="1">
    <location>
        <begin position="20"/>
        <end position="77"/>
    </location>
</feature>
<keyword evidence="4" id="KW-1185">Reference proteome</keyword>
<sequence>MRPARGAVPVLLLSAVLTACGSEAPGSPSGESAGATPTSPSASETPTESPTQSPSESPSTSTSTATSASPSSAPQEGPLSLVDAVVVTEDGSDPLSGALSAAATGDRTLLLDVVTAVDPASDPTAGDLVIPGRGGGGIRLDLPPEAVGELAQPLVNVTGTFEVTGDAASGYQLTALTTESDPALRPQGMDDAARCAALDQAAVQAAADHLRDDPAARPELRQRWGSSPAVWWAVQVGAHTPGDLAQAVQTACAPYRG</sequence>
<keyword evidence="2" id="KW-0732">Signal</keyword>
<feature type="chain" id="PRO_5039297620" evidence="2">
    <location>
        <begin position="22"/>
        <end position="257"/>
    </location>
</feature>
<comment type="caution">
    <text evidence="3">The sequence shown here is derived from an EMBL/GenBank/DDBJ whole genome shotgun (WGS) entry which is preliminary data.</text>
</comment>
<dbReference type="OrthoDB" id="4806774at2"/>
<organism evidence="3 4">
    <name type="scientific">Kineococcus xinjiangensis</name>
    <dbReference type="NCBI Taxonomy" id="512762"/>
    <lineage>
        <taxon>Bacteria</taxon>
        <taxon>Bacillati</taxon>
        <taxon>Actinomycetota</taxon>
        <taxon>Actinomycetes</taxon>
        <taxon>Kineosporiales</taxon>
        <taxon>Kineosporiaceae</taxon>
        <taxon>Kineococcus</taxon>
    </lineage>
</organism>
<accession>A0A2S6IG11</accession>
<evidence type="ECO:0000313" key="4">
    <source>
        <dbReference type="Proteomes" id="UP000239485"/>
    </source>
</evidence>
<evidence type="ECO:0000313" key="3">
    <source>
        <dbReference type="EMBL" id="PPK93090.1"/>
    </source>
</evidence>
<feature type="signal peptide" evidence="2">
    <location>
        <begin position="1"/>
        <end position="21"/>
    </location>
</feature>
<name>A0A2S6IG11_9ACTN</name>
<feature type="compositionally biased region" description="Low complexity" evidence="1">
    <location>
        <begin position="20"/>
        <end position="74"/>
    </location>
</feature>
<dbReference type="AlphaFoldDB" id="A0A2S6IG11"/>
<evidence type="ECO:0000256" key="2">
    <source>
        <dbReference type="SAM" id="SignalP"/>
    </source>
</evidence>